<evidence type="ECO:0000256" key="1">
    <source>
        <dbReference type="ARBA" id="ARBA00005189"/>
    </source>
</evidence>
<name>A0ABX1TGL1_9GAMM</name>
<dbReference type="SMART" id="SM00563">
    <property type="entry name" value="PlsC"/>
    <property type="match status" value="1"/>
</dbReference>
<dbReference type="SUPFAM" id="SSF69593">
    <property type="entry name" value="Glycerol-3-phosphate (1)-acyltransferase"/>
    <property type="match status" value="1"/>
</dbReference>
<evidence type="ECO:0000259" key="4">
    <source>
        <dbReference type="SMART" id="SM00563"/>
    </source>
</evidence>
<proteinExistence type="predicted"/>
<accession>A0ABX1TGL1</accession>
<keyword evidence="2" id="KW-0808">Transferase</keyword>
<gene>
    <name evidence="5" type="ORF">E4P82_04330</name>
</gene>
<dbReference type="Proteomes" id="UP000760480">
    <property type="component" value="Unassembled WGS sequence"/>
</dbReference>
<reference evidence="5 6" key="1">
    <citation type="submission" date="2019-03" db="EMBL/GenBank/DDBJ databases">
        <title>Metabolic reconstructions from genomes of highly enriched 'Candidatus Accumulibacter' and 'Candidatus Competibacter' bioreactor populations.</title>
        <authorList>
            <person name="Annavajhala M.K."/>
            <person name="Welles L."/>
            <person name="Abbas B."/>
            <person name="Sorokin D."/>
            <person name="Park H."/>
            <person name="Van Loosdrecht M."/>
            <person name="Chandran K."/>
        </authorList>
    </citation>
    <scope>NUCLEOTIDE SEQUENCE [LARGE SCALE GENOMIC DNA]</scope>
    <source>
        <strain evidence="5 6">SBR_G</strain>
    </source>
</reference>
<keyword evidence="6" id="KW-1185">Reference proteome</keyword>
<protein>
    <submittedName>
        <fullName evidence="5">1-acyl-sn-glycerol-3-phosphate acyltransferase</fullName>
    </submittedName>
</protein>
<dbReference type="Pfam" id="PF01553">
    <property type="entry name" value="Acyltransferase"/>
    <property type="match status" value="1"/>
</dbReference>
<comment type="caution">
    <text evidence="5">The sequence shown here is derived from an EMBL/GenBank/DDBJ whole genome shotgun (WGS) entry which is preliminary data.</text>
</comment>
<evidence type="ECO:0000256" key="2">
    <source>
        <dbReference type="ARBA" id="ARBA00022679"/>
    </source>
</evidence>
<evidence type="ECO:0000313" key="6">
    <source>
        <dbReference type="Proteomes" id="UP000760480"/>
    </source>
</evidence>
<dbReference type="GO" id="GO:0016746">
    <property type="term" value="F:acyltransferase activity"/>
    <property type="evidence" value="ECO:0007669"/>
    <property type="project" value="UniProtKB-KW"/>
</dbReference>
<feature type="domain" description="Phospholipid/glycerol acyltransferase" evidence="4">
    <location>
        <begin position="39"/>
        <end position="160"/>
    </location>
</feature>
<dbReference type="RefSeq" id="WP_169247744.1">
    <property type="nucleotide sequence ID" value="NZ_SPMZ01000012.1"/>
</dbReference>
<organism evidence="5 6">
    <name type="scientific">Candidatus Competibacter phosphatis</name>
    <dbReference type="NCBI Taxonomy" id="221280"/>
    <lineage>
        <taxon>Bacteria</taxon>
        <taxon>Pseudomonadati</taxon>
        <taxon>Pseudomonadota</taxon>
        <taxon>Gammaproteobacteria</taxon>
        <taxon>Candidatus Competibacteraceae</taxon>
        <taxon>Candidatus Competibacter</taxon>
    </lineage>
</organism>
<dbReference type="PANTHER" id="PTHR10434:SF11">
    <property type="entry name" value="1-ACYL-SN-GLYCEROL-3-PHOSPHATE ACYLTRANSFERASE"/>
    <property type="match status" value="1"/>
</dbReference>
<evidence type="ECO:0000313" key="5">
    <source>
        <dbReference type="EMBL" id="NMQ18492.1"/>
    </source>
</evidence>
<dbReference type="InterPro" id="IPR002123">
    <property type="entry name" value="Plipid/glycerol_acylTrfase"/>
</dbReference>
<dbReference type="EMBL" id="SPMZ01000012">
    <property type="protein sequence ID" value="NMQ18492.1"/>
    <property type="molecule type" value="Genomic_DNA"/>
</dbReference>
<sequence length="216" mass="23729">MGCAALRLLFFLLVVKPFLLLAVGINVRRRDRLPRRGPALIVANHNSHLDALVLMAMLPLRLLPRVRPVASAEYFLRGRWRSWFATRVIGIIPVATCGGGSRAEVLEPVRDALAVGDMVIFFPEGTRGEPECLGKLKTGIVWLVEQLPETPVHPVRLSGLGKVLPKGHWLPVPFLCDAWVGETLRWQGDRSGFMAALAASLTPPEPQVAAVREGQI</sequence>
<dbReference type="PANTHER" id="PTHR10434">
    <property type="entry name" value="1-ACYL-SN-GLYCEROL-3-PHOSPHATE ACYLTRANSFERASE"/>
    <property type="match status" value="1"/>
</dbReference>
<keyword evidence="3 5" id="KW-0012">Acyltransferase</keyword>
<evidence type="ECO:0000256" key="3">
    <source>
        <dbReference type="ARBA" id="ARBA00023315"/>
    </source>
</evidence>
<comment type="pathway">
    <text evidence="1">Lipid metabolism.</text>
</comment>
<dbReference type="CDD" id="cd07989">
    <property type="entry name" value="LPLAT_AGPAT-like"/>
    <property type="match status" value="1"/>
</dbReference>